<keyword evidence="4" id="KW-1185">Reference proteome</keyword>
<feature type="transmembrane region" description="Helical" evidence="2">
    <location>
        <begin position="140"/>
        <end position="159"/>
    </location>
</feature>
<sequence length="160" mass="16519">MAIRQNTIKTPQSGVELNFTDTTERELLKKNFKVEQFKLLVCATVLAFVSAATAPTTDSTNTSTASTAKTSPPKSSSSTTTASSIASTTISIANGVVTASCTTGACNATANNATEKCCEGSGCTAELFKPKEHKKGTGNAIQACISTIVTLTTVVMVIIN</sequence>
<keyword evidence="2" id="KW-0472">Membrane</keyword>
<name>A0ABY7DF43_MYAAR</name>
<keyword evidence="2" id="KW-1133">Transmembrane helix</keyword>
<gene>
    <name evidence="3" type="ORF">MAR_028579</name>
</gene>
<dbReference type="EMBL" id="CP111013">
    <property type="protein sequence ID" value="WAQ95889.1"/>
    <property type="molecule type" value="Genomic_DNA"/>
</dbReference>
<keyword evidence="2" id="KW-0812">Transmembrane</keyword>
<feature type="region of interest" description="Disordered" evidence="1">
    <location>
        <begin position="55"/>
        <end position="81"/>
    </location>
</feature>
<proteinExistence type="predicted"/>
<accession>A0ABY7DF43</accession>
<evidence type="ECO:0000313" key="4">
    <source>
        <dbReference type="Proteomes" id="UP001164746"/>
    </source>
</evidence>
<evidence type="ECO:0000313" key="3">
    <source>
        <dbReference type="EMBL" id="WAQ95889.1"/>
    </source>
</evidence>
<reference evidence="3" key="1">
    <citation type="submission" date="2022-11" db="EMBL/GenBank/DDBJ databases">
        <title>Centuries of genome instability and evolution in soft-shell clam transmissible cancer (bioRxiv).</title>
        <authorList>
            <person name="Hart S.F.M."/>
            <person name="Yonemitsu M.A."/>
            <person name="Giersch R.M."/>
            <person name="Beal B.F."/>
            <person name="Arriagada G."/>
            <person name="Davis B.W."/>
            <person name="Ostrander E.A."/>
            <person name="Goff S.P."/>
            <person name="Metzger M.J."/>
        </authorList>
    </citation>
    <scope>NUCLEOTIDE SEQUENCE</scope>
    <source>
        <strain evidence="3">MELC-2E11</strain>
        <tissue evidence="3">Siphon/mantle</tissue>
    </source>
</reference>
<protein>
    <submittedName>
        <fullName evidence="3">Uncharacterized protein</fullName>
    </submittedName>
</protein>
<dbReference type="Proteomes" id="UP001164746">
    <property type="component" value="Chromosome 2"/>
</dbReference>
<organism evidence="3 4">
    <name type="scientific">Mya arenaria</name>
    <name type="common">Soft-shell clam</name>
    <dbReference type="NCBI Taxonomy" id="6604"/>
    <lineage>
        <taxon>Eukaryota</taxon>
        <taxon>Metazoa</taxon>
        <taxon>Spiralia</taxon>
        <taxon>Lophotrochozoa</taxon>
        <taxon>Mollusca</taxon>
        <taxon>Bivalvia</taxon>
        <taxon>Autobranchia</taxon>
        <taxon>Heteroconchia</taxon>
        <taxon>Euheterodonta</taxon>
        <taxon>Imparidentia</taxon>
        <taxon>Neoheterodontei</taxon>
        <taxon>Myida</taxon>
        <taxon>Myoidea</taxon>
        <taxon>Myidae</taxon>
        <taxon>Mya</taxon>
    </lineage>
</organism>
<evidence type="ECO:0000256" key="1">
    <source>
        <dbReference type="SAM" id="MobiDB-lite"/>
    </source>
</evidence>
<evidence type="ECO:0000256" key="2">
    <source>
        <dbReference type="SAM" id="Phobius"/>
    </source>
</evidence>